<evidence type="ECO:0000313" key="1">
    <source>
        <dbReference type="EMBL" id="BBO31558.1"/>
    </source>
</evidence>
<proteinExistence type="predicted"/>
<dbReference type="Proteomes" id="UP000326837">
    <property type="component" value="Chromosome"/>
</dbReference>
<organism evidence="1 2">
    <name type="scientific">Lacipirellula parvula</name>
    <dbReference type="NCBI Taxonomy" id="2650471"/>
    <lineage>
        <taxon>Bacteria</taxon>
        <taxon>Pseudomonadati</taxon>
        <taxon>Planctomycetota</taxon>
        <taxon>Planctomycetia</taxon>
        <taxon>Pirellulales</taxon>
        <taxon>Lacipirellulaceae</taxon>
        <taxon>Lacipirellula</taxon>
    </lineage>
</organism>
<dbReference type="EMBL" id="AP021861">
    <property type="protein sequence ID" value="BBO31558.1"/>
    <property type="molecule type" value="Genomic_DNA"/>
</dbReference>
<name>A0A5K7X4T1_9BACT</name>
<protein>
    <submittedName>
        <fullName evidence="1">Uncharacterized protein</fullName>
    </submittedName>
</protein>
<sequence length="90" mass="10180">MRFETTKVLVGSVPTQLSMMAAREVWVRPSPECESILYLSNRPDIGVDGFPIPSEGMRFDVTKSMDHNVTFYVAADNDYDDNLLHVLVRS</sequence>
<dbReference type="AlphaFoldDB" id="A0A5K7X4T1"/>
<keyword evidence="2" id="KW-1185">Reference proteome</keyword>
<dbReference type="KEGG" id="lpav:PLANPX_1170"/>
<accession>A0A5K7X4T1</accession>
<gene>
    <name evidence="1" type="ORF">PLANPX_1170</name>
</gene>
<evidence type="ECO:0000313" key="2">
    <source>
        <dbReference type="Proteomes" id="UP000326837"/>
    </source>
</evidence>
<reference evidence="2" key="1">
    <citation type="submission" date="2019-10" db="EMBL/GenBank/DDBJ databases">
        <title>Lacipirellula parvula gen. nov., sp. nov., representing a lineage of planctomycetes widespread in freshwater anoxic habitats, and description of the family Lacipirellulaceae.</title>
        <authorList>
            <person name="Dedysh S.N."/>
            <person name="Kulichevskaya I.S."/>
            <person name="Beletsky A.V."/>
            <person name="Rakitin A.L."/>
            <person name="Mardanov A.V."/>
            <person name="Ivanova A.A."/>
            <person name="Saltykova V.X."/>
            <person name="Rijpstra W.I.C."/>
            <person name="Sinninghe Damste J.S."/>
            <person name="Ravin N.V."/>
        </authorList>
    </citation>
    <scope>NUCLEOTIDE SEQUENCE [LARGE SCALE GENOMIC DNA]</scope>
    <source>
        <strain evidence="2">PX69</strain>
    </source>
</reference>